<dbReference type="Proteomes" id="UP000199149">
    <property type="component" value="Unassembled WGS sequence"/>
</dbReference>
<gene>
    <name evidence="2" type="ORF">SAMN05421738_1143</name>
</gene>
<evidence type="ECO:0000256" key="1">
    <source>
        <dbReference type="SAM" id="Coils"/>
    </source>
</evidence>
<sequence>MNIKLTTFFLLIITISHSCNGQKKDSNDKDESVTKEYSKAKNMENSTFEIQINILKKSMLEYMEMANPSYSKNDVDECVKILNEYLLEIKNSNSKEAGMKIVENTIKKLNKLNEKCNSELIETSEREQIAEIIILASSEKGYNTKEEDITENWREW</sequence>
<name>A0A1I4ZNG9_9FLAO</name>
<evidence type="ECO:0008006" key="4">
    <source>
        <dbReference type="Google" id="ProtNLM"/>
    </source>
</evidence>
<keyword evidence="1" id="KW-0175">Coiled coil</keyword>
<dbReference type="EMBL" id="FOUZ01000014">
    <property type="protein sequence ID" value="SFN51737.1"/>
    <property type="molecule type" value="Genomic_DNA"/>
</dbReference>
<dbReference type="OrthoDB" id="1258428at2"/>
<dbReference type="AlphaFoldDB" id="A0A1I4ZNG9"/>
<keyword evidence="3" id="KW-1185">Reference proteome</keyword>
<protein>
    <recommendedName>
        <fullName evidence="4">Lipoprotein</fullName>
    </recommendedName>
</protein>
<proteinExistence type="predicted"/>
<accession>A0A1I4ZNG9</accession>
<evidence type="ECO:0000313" key="3">
    <source>
        <dbReference type="Proteomes" id="UP000199149"/>
    </source>
</evidence>
<reference evidence="3" key="1">
    <citation type="submission" date="2016-10" db="EMBL/GenBank/DDBJ databases">
        <authorList>
            <person name="Varghese N."/>
            <person name="Submissions S."/>
        </authorList>
    </citation>
    <scope>NUCLEOTIDE SEQUENCE [LARGE SCALE GENOMIC DNA]</scope>
    <source>
        <strain evidence="3">XJ109</strain>
    </source>
</reference>
<dbReference type="RefSeq" id="WP_092909179.1">
    <property type="nucleotide sequence ID" value="NZ_FOUZ01000014.1"/>
</dbReference>
<dbReference type="STRING" id="684065.SAMN05421738_1143"/>
<feature type="coiled-coil region" evidence="1">
    <location>
        <begin position="99"/>
        <end position="126"/>
    </location>
</feature>
<organism evidence="2 3">
    <name type="scientific">Algoriella xinjiangensis</name>
    <dbReference type="NCBI Taxonomy" id="684065"/>
    <lineage>
        <taxon>Bacteria</taxon>
        <taxon>Pseudomonadati</taxon>
        <taxon>Bacteroidota</taxon>
        <taxon>Flavobacteriia</taxon>
        <taxon>Flavobacteriales</taxon>
        <taxon>Weeksellaceae</taxon>
        <taxon>Algoriella</taxon>
    </lineage>
</organism>
<evidence type="ECO:0000313" key="2">
    <source>
        <dbReference type="EMBL" id="SFN51737.1"/>
    </source>
</evidence>